<dbReference type="InterPro" id="IPR043129">
    <property type="entry name" value="ATPase_NBD"/>
</dbReference>
<dbReference type="AlphaFoldDB" id="A0A4V1RWP4"/>
<dbReference type="Gene3D" id="3.30.420.40">
    <property type="match status" value="2"/>
</dbReference>
<name>A0A4V1RWP4_9BACT</name>
<reference evidence="2 3" key="1">
    <citation type="submission" date="2019-01" db="EMBL/GenBank/DDBJ databases">
        <title>Spirosoma flava sp. nov., a propanil-degrading bacterium isolated from herbicide-contaminated soil.</title>
        <authorList>
            <person name="Zhang L."/>
            <person name="Jiang J.-D."/>
        </authorList>
    </citation>
    <scope>NUCLEOTIDE SEQUENCE [LARGE SCALE GENOMIC DNA]</scope>
    <source>
        <strain evidence="2 3">TY50</strain>
    </source>
</reference>
<comment type="caution">
    <text evidence="2">The sequence shown here is derived from an EMBL/GenBank/DDBJ whole genome shotgun (WGS) entry which is preliminary data.</text>
</comment>
<accession>A0A4V1RWP4</accession>
<keyword evidence="3" id="KW-1185">Reference proteome</keyword>
<dbReference type="PANTHER" id="PTHR18964">
    <property type="entry name" value="ROK (REPRESSOR, ORF, KINASE) FAMILY"/>
    <property type="match status" value="1"/>
</dbReference>
<protein>
    <submittedName>
        <fullName evidence="2">ROK family protein</fullName>
    </submittedName>
</protein>
<gene>
    <name evidence="2" type="ORF">EQG79_02180</name>
</gene>
<dbReference type="EMBL" id="SBLB01000001">
    <property type="protein sequence ID" value="RYC70978.1"/>
    <property type="molecule type" value="Genomic_DNA"/>
</dbReference>
<evidence type="ECO:0000313" key="3">
    <source>
        <dbReference type="Proteomes" id="UP000290407"/>
    </source>
</evidence>
<organism evidence="2 3">
    <name type="scientific">Spirosoma sordidisoli</name>
    <dbReference type="NCBI Taxonomy" id="2502893"/>
    <lineage>
        <taxon>Bacteria</taxon>
        <taxon>Pseudomonadati</taxon>
        <taxon>Bacteroidota</taxon>
        <taxon>Cytophagia</taxon>
        <taxon>Cytophagales</taxon>
        <taxon>Cytophagaceae</taxon>
        <taxon>Spirosoma</taxon>
    </lineage>
</organism>
<dbReference type="Proteomes" id="UP000290407">
    <property type="component" value="Unassembled WGS sequence"/>
</dbReference>
<evidence type="ECO:0000256" key="1">
    <source>
        <dbReference type="ARBA" id="ARBA00006479"/>
    </source>
</evidence>
<sequence length="308" mass="32441">MKTHAIGIDIGGTRTKIGLVNLASGRVEAMHITPTETRDGGRFLALIGEAIRLFTDRAAAEETEVAGVGIGVPGFVFAGGVVDSTYGFLDFMEDYPLADLITRQHGLPCRLDNDARVVALGEALYGQGRGVSRVLVLTLGTGLGLGFTIDGRLDGSLPFAHMGGHLTVVSSDAVCYCGKTGCLESLVSSAGIQRIASRRAWAATYPTVPPTAETIFSQQLAGNDDARAIIDEYVGYLKTGIDNYINLYAPDLIVLGGGIAKGLQHLTDQLHTPSLLNPYKAYKTRVAVSELGEQAGILGGAALFTEQT</sequence>
<comment type="similarity">
    <text evidence="1">Belongs to the ROK (NagC/XylR) family.</text>
</comment>
<proteinExistence type="inferred from homology"/>
<evidence type="ECO:0000313" key="2">
    <source>
        <dbReference type="EMBL" id="RYC70978.1"/>
    </source>
</evidence>
<dbReference type="InterPro" id="IPR000600">
    <property type="entry name" value="ROK"/>
</dbReference>
<dbReference type="SUPFAM" id="SSF53067">
    <property type="entry name" value="Actin-like ATPase domain"/>
    <property type="match status" value="1"/>
</dbReference>
<dbReference type="RefSeq" id="WP_129599630.1">
    <property type="nucleotide sequence ID" value="NZ_SBLB01000001.1"/>
</dbReference>
<dbReference type="Pfam" id="PF00480">
    <property type="entry name" value="ROK"/>
    <property type="match status" value="1"/>
</dbReference>
<dbReference type="PANTHER" id="PTHR18964:SF149">
    <property type="entry name" value="BIFUNCTIONAL UDP-N-ACETYLGLUCOSAMINE 2-EPIMERASE_N-ACETYLMANNOSAMINE KINASE"/>
    <property type="match status" value="1"/>
</dbReference>